<dbReference type="Proteomes" id="UP001212498">
    <property type="component" value="Unassembled WGS sequence"/>
</dbReference>
<dbReference type="Gene3D" id="3.40.50.720">
    <property type="entry name" value="NAD(P)-binding Rossmann-like Domain"/>
    <property type="match status" value="1"/>
</dbReference>
<sequence>MIVTPHAAYYSEEAIGTVRRIAAEEAVRVLTGQPARFPVNDVTVGSHSPKSP</sequence>
<reference evidence="1 2" key="1">
    <citation type="submission" date="2022-11" db="EMBL/GenBank/DDBJ databases">
        <title>Nonomuraea corallina sp. nov., a new species of the genus Nonomuraea isolated from sea side sediment in Thai sea.</title>
        <authorList>
            <person name="Ngamcharungchit C."/>
            <person name="Matsumoto A."/>
            <person name="Suriyachadkun C."/>
            <person name="Panbangred W."/>
            <person name="Inahashi Y."/>
            <person name="Intra B."/>
        </authorList>
    </citation>
    <scope>NUCLEOTIDE SEQUENCE [LARGE SCALE GENOMIC DNA]</scope>
    <source>
        <strain evidence="1 2">DSM 43553</strain>
    </source>
</reference>
<evidence type="ECO:0008006" key="3">
    <source>
        <dbReference type="Google" id="ProtNLM"/>
    </source>
</evidence>
<gene>
    <name evidence="1" type="ORF">OUY24_29530</name>
</gene>
<evidence type="ECO:0000313" key="1">
    <source>
        <dbReference type="EMBL" id="MDA0644789.1"/>
    </source>
</evidence>
<dbReference type="RefSeq" id="WP_271278646.1">
    <property type="nucleotide sequence ID" value="NZ_BAABFD010000009.1"/>
</dbReference>
<organism evidence="1 2">
    <name type="scientific">Nonomuraea ferruginea</name>
    <dbReference type="NCBI Taxonomy" id="46174"/>
    <lineage>
        <taxon>Bacteria</taxon>
        <taxon>Bacillati</taxon>
        <taxon>Actinomycetota</taxon>
        <taxon>Actinomycetes</taxon>
        <taxon>Streptosporangiales</taxon>
        <taxon>Streptosporangiaceae</taxon>
        <taxon>Nonomuraea</taxon>
    </lineage>
</organism>
<name>A0ABT4T5U9_9ACTN</name>
<protein>
    <recommendedName>
        <fullName evidence="3">D-isomer specific 2-hydroxyacid dehydrogenase NAD-binding domain-containing protein</fullName>
    </recommendedName>
</protein>
<accession>A0ABT4T5U9</accession>
<dbReference type="EMBL" id="JAPNUD010000110">
    <property type="protein sequence ID" value="MDA0644789.1"/>
    <property type="molecule type" value="Genomic_DNA"/>
</dbReference>
<proteinExistence type="predicted"/>
<keyword evidence="2" id="KW-1185">Reference proteome</keyword>
<comment type="caution">
    <text evidence="1">The sequence shown here is derived from an EMBL/GenBank/DDBJ whole genome shotgun (WGS) entry which is preliminary data.</text>
</comment>
<evidence type="ECO:0000313" key="2">
    <source>
        <dbReference type="Proteomes" id="UP001212498"/>
    </source>
</evidence>